<dbReference type="InterPro" id="IPR036365">
    <property type="entry name" value="PGBD-like_sf"/>
</dbReference>
<dbReference type="RefSeq" id="WP_128584885.1">
    <property type="nucleotide sequence ID" value="NZ_CAJHCR010000002.1"/>
</dbReference>
<sequence length="266" mass="28891">MTASIAKSVGQGGANNKDDVALVQTLLVQHGFTSLAPPAGVCDKETIQAIESFQRQFTKLPDGRVDPNGRSWRHLVAFEHHPPSVLSPFLRLVSRPAANTINHGIHPVSDAFMKSTLGQPRQSYSSDCQPLTDSRLKRNVVVARIGNFRVQGLLPAVDSLREVFADIGRELPDLAAQIGTAGMLCCRYRRGSATTISNHSWGTAVDLTIAGVLDTRGDNKVQVGLTLICPIFNRHGWYWGAAFPTEDGMHFEAGKDLVASWPAVLK</sequence>
<protein>
    <submittedName>
        <fullName evidence="3">M15 family metallopeptidase</fullName>
    </submittedName>
</protein>
<dbReference type="SUPFAM" id="SSF47090">
    <property type="entry name" value="PGBD-like"/>
    <property type="match status" value="1"/>
</dbReference>
<organism evidence="3 4">
    <name type="scientific">Paraburkholderia kirstenboschensis</name>
    <dbReference type="NCBI Taxonomy" id="1245436"/>
    <lineage>
        <taxon>Bacteria</taxon>
        <taxon>Pseudomonadati</taxon>
        <taxon>Pseudomonadota</taxon>
        <taxon>Betaproteobacteria</taxon>
        <taxon>Burkholderiales</taxon>
        <taxon>Burkholderiaceae</taxon>
        <taxon>Paraburkholderia</taxon>
    </lineage>
</organism>
<dbReference type="EMBL" id="CP136513">
    <property type="protein sequence ID" value="WOD20072.1"/>
    <property type="molecule type" value="Genomic_DNA"/>
</dbReference>
<dbReference type="InterPro" id="IPR036366">
    <property type="entry name" value="PGBDSf"/>
</dbReference>
<name>A0ABZ0EUI5_9BURK</name>
<proteinExistence type="predicted"/>
<evidence type="ECO:0000259" key="2">
    <source>
        <dbReference type="Pfam" id="PF13539"/>
    </source>
</evidence>
<evidence type="ECO:0000313" key="3">
    <source>
        <dbReference type="EMBL" id="WOD20072.1"/>
    </source>
</evidence>
<dbReference type="Pfam" id="PF13539">
    <property type="entry name" value="Peptidase_M15_4"/>
    <property type="match status" value="1"/>
</dbReference>
<dbReference type="SUPFAM" id="SSF55166">
    <property type="entry name" value="Hedgehog/DD-peptidase"/>
    <property type="match status" value="1"/>
</dbReference>
<dbReference type="Proteomes" id="UP001302652">
    <property type="component" value="Chromosome 1"/>
</dbReference>
<gene>
    <name evidence="3" type="ORF">RW095_28150</name>
</gene>
<dbReference type="InterPro" id="IPR039561">
    <property type="entry name" value="Peptidase_M15C"/>
</dbReference>
<reference evidence="3 4" key="1">
    <citation type="submission" date="2023-10" db="EMBL/GenBank/DDBJ databases">
        <title>Surface-active antibiotics is a multifunctional adaptation for post-fire microbes.</title>
        <authorList>
            <person name="Liu M.D."/>
            <person name="Du Y."/>
            <person name="Koupaei S.K."/>
            <person name="Kim N.R."/>
            <person name="Zhang W."/>
            <person name="Traxler M.F."/>
        </authorList>
    </citation>
    <scope>NUCLEOTIDE SEQUENCE [LARGE SCALE GENOMIC DNA]</scope>
    <source>
        <strain evidence="3 4">F3</strain>
    </source>
</reference>
<dbReference type="Gene3D" id="1.10.101.10">
    <property type="entry name" value="PGBD-like superfamily/PGBD"/>
    <property type="match status" value="1"/>
</dbReference>
<dbReference type="InterPro" id="IPR009045">
    <property type="entry name" value="Zn_M74/Hedgehog-like"/>
</dbReference>
<accession>A0ABZ0EUI5</accession>
<evidence type="ECO:0000259" key="1">
    <source>
        <dbReference type="Pfam" id="PF01471"/>
    </source>
</evidence>
<keyword evidence="4" id="KW-1185">Reference proteome</keyword>
<dbReference type="InterPro" id="IPR002477">
    <property type="entry name" value="Peptidoglycan-bd-like"/>
</dbReference>
<feature type="domain" description="Peptidoglycan binding-like" evidence="1">
    <location>
        <begin position="17"/>
        <end position="68"/>
    </location>
</feature>
<dbReference type="Pfam" id="PF01471">
    <property type="entry name" value="PG_binding_1"/>
    <property type="match status" value="1"/>
</dbReference>
<dbReference type="Gene3D" id="3.30.1380.10">
    <property type="match status" value="1"/>
</dbReference>
<evidence type="ECO:0000313" key="4">
    <source>
        <dbReference type="Proteomes" id="UP001302652"/>
    </source>
</evidence>
<feature type="domain" description="Peptidase M15C" evidence="2">
    <location>
        <begin position="191"/>
        <end position="252"/>
    </location>
</feature>